<dbReference type="InterPro" id="IPR027417">
    <property type="entry name" value="P-loop_NTPase"/>
</dbReference>
<dbReference type="GO" id="GO:0031048">
    <property type="term" value="P:regulatory ncRNA-mediated heterochromatin formation"/>
    <property type="evidence" value="ECO:0000318"/>
    <property type="project" value="GO_Central"/>
</dbReference>
<feature type="region of interest" description="Disordered" evidence="1">
    <location>
        <begin position="169"/>
        <end position="198"/>
    </location>
</feature>
<proteinExistence type="predicted"/>
<dbReference type="SUPFAM" id="SSF52540">
    <property type="entry name" value="P-loop containing nucleoside triphosphate hydrolases"/>
    <property type="match status" value="1"/>
</dbReference>
<dbReference type="Pfam" id="PF13087">
    <property type="entry name" value="AAA_12"/>
    <property type="match status" value="1"/>
</dbReference>
<evidence type="ECO:0000313" key="3">
    <source>
        <dbReference type="EMBL" id="EAY12838.1"/>
    </source>
</evidence>
<feature type="compositionally biased region" description="Basic and acidic residues" evidence="1">
    <location>
        <begin position="1243"/>
        <end position="1255"/>
    </location>
</feature>
<reference evidence="3" key="1">
    <citation type="submission" date="2006-10" db="EMBL/GenBank/DDBJ databases">
        <authorList>
            <person name="Amadeo P."/>
            <person name="Zhao Q."/>
            <person name="Wortman J."/>
            <person name="Fraser-Liggett C."/>
            <person name="Carlton J."/>
        </authorList>
    </citation>
    <scope>NUCLEOTIDE SEQUENCE</scope>
    <source>
        <strain evidence="3">G3</strain>
    </source>
</reference>
<evidence type="ECO:0000313" key="4">
    <source>
        <dbReference type="Proteomes" id="UP000001542"/>
    </source>
</evidence>
<feature type="compositionally biased region" description="Basic and acidic residues" evidence="1">
    <location>
        <begin position="169"/>
        <end position="178"/>
    </location>
</feature>
<dbReference type="GO" id="GO:0031380">
    <property type="term" value="C:nuclear RNA-directed RNA polymerase complex"/>
    <property type="evidence" value="ECO:0000318"/>
    <property type="project" value="GO_Central"/>
</dbReference>
<dbReference type="eggNOG" id="KOG1807">
    <property type="taxonomic scope" value="Eukaryota"/>
</dbReference>
<feature type="compositionally biased region" description="Low complexity" evidence="1">
    <location>
        <begin position="1127"/>
        <end position="1139"/>
    </location>
</feature>
<evidence type="ECO:0000256" key="1">
    <source>
        <dbReference type="SAM" id="MobiDB-lite"/>
    </source>
</evidence>
<sequence length="1417" mass="163035">MTDFSEEKDKMKNITEKVTNYTIMLSYLYEIAKKIDMYIKKPAQPLLNEIEFLLCKYIIPLTPHVDFKKFFILPFYPNVIKKNSKKMPKKSDFIKYWVHDTFMKEMKSLGKSLHIKVLDPKNEVLTMDYNEFRDKENDYDGDFLSDDINVEYLNIDLKFQSPQLVKPKPVEKKVKAKDDSDDDSEDASTDDDFTPADESLVDTGLLGLKDLSDEEILSMHDDLIDTYLNEALKKSREEPKERFKLMLKFIQQALTIITNQKDTCILQKETIAKMLDEEKNKAFGEYYKKFKVIGLTASYATMHRMAIEQCGCEFMIIEEAGELTEAITASFLGKSIKHLMMIGDFKQLRPKVDYLVRQEKNPMLSYDISPFERLVLAEQAKQGKDLFLLTVQRRMHPEISKLIREHFCPDIQDGPNVSNLPICSGLTNRVNFVLSNNFTEDSIATSRSKYNSNEADYAVALVFFFLFRGFSPKQISVITLYKGQAKNIRNKLKEYWMTKNKEREFDDYNPLLLSEQKIENVYVQCIDNYQGEENDVIIVATTRSEKIGFVKTENRALVTLSRAKCHLVVLGNETLLAKEESGIWNKIIASLDTLYINAKKPGIYIECPHEKVVLDTPNLLWEKRFGNCHRIIKIPLECGHTAIQYCSTKLLPCQKKCLKVCPGCKRQCGVVCFKCQQNGCPKCKKSVDYECTLHHKTTVECYQRQHVKAEIEKVLHNAGLIQVLDVEITPEVIQKFVDQLDPINQLRIENLKRSICWHQCDETLPCGHKCTANCNHIYNHEPHVCTALVDYTCETCNRSQKIKCGDKFKCRLDCLDILYCGHKCQGTCGDPCICRRRCDYIYPCGHKCTRFCSDKYDHQHLSCSVCELIYSHLESYDSNFKCETCGRICNDFFETKSCEHRCDKECDICKSKCCSCFGEKCVFCCDHDCKAKFPENETLFRPNNCNCVMTLKEAKEAIQAQFKSMTDPDLENPEQLTYLHCPNCDKPITNSWIFTKEIRIVNKLIKQRDEEAKKLLEFSESSSNEDYCRHLFKVVACSCGKVNFFDCSPTDANPKGEIFTYKCSCGKTYTFTKDDKKKKLVIEKKSNNKKGKKQLEKENQPKGNDSNDSNSSADQNPTPQKNEDQNGSKASNKSQNSNKTGQGEDQDQKPNSNQDKNGKGSKRKQQENLYAPYVPKQSNDEENSQKNQIDDSLPKESTSSEQEKDEGSSPQKNEQNKNGKGQKRKQQENLYAPYVPKQSNDNGDVRKDQIDEQPPKESSSSATQKQEQNKNGTGSKKKQKDNWFKEYIPSENKNEDSDGSNDISSSSQAKDQEQISKGNPQQNQNKSPKNPKKNKNFKAQEQKQIPPKKEDADSHDQKSQTGKTKNKNKEDLYKPYVPKETSQNDVVHEQNQNDMKSPKTQQNKQNKKKFGKKDGKQ</sequence>
<dbReference type="EMBL" id="DS113295">
    <property type="protein sequence ID" value="EAY12838.1"/>
    <property type="molecule type" value="Genomic_DNA"/>
</dbReference>
<name>A2E3E7_TRIV3</name>
<dbReference type="OrthoDB" id="2423195at2759"/>
<dbReference type="InParanoid" id="A2E3E7"/>
<feature type="region of interest" description="Disordered" evidence="1">
    <location>
        <begin position="1082"/>
        <end position="1417"/>
    </location>
</feature>
<evidence type="ECO:0000259" key="2">
    <source>
        <dbReference type="Pfam" id="PF13087"/>
    </source>
</evidence>
<feature type="compositionally biased region" description="Acidic residues" evidence="1">
    <location>
        <begin position="179"/>
        <end position="195"/>
    </location>
</feature>
<gene>
    <name evidence="3" type="ORF">TVAG_221920</name>
</gene>
<feature type="compositionally biased region" description="Polar residues" evidence="1">
    <location>
        <begin position="1380"/>
        <end position="1395"/>
    </location>
</feature>
<keyword evidence="4" id="KW-1185">Reference proteome</keyword>
<dbReference type="PANTHER" id="PTHR10887:SF341">
    <property type="entry name" value="NFX1-TYPE ZINC FINGER-CONTAINING PROTEIN 1"/>
    <property type="match status" value="1"/>
</dbReference>
<dbReference type="RefSeq" id="XP_001325061.1">
    <property type="nucleotide sequence ID" value="XM_001325026.1"/>
</dbReference>
<dbReference type="GO" id="GO:0003723">
    <property type="term" value="F:RNA binding"/>
    <property type="evidence" value="ECO:0000318"/>
    <property type="project" value="GO_Central"/>
</dbReference>
<dbReference type="CDD" id="cd18808">
    <property type="entry name" value="SF1_C_Upf1"/>
    <property type="match status" value="1"/>
</dbReference>
<protein>
    <recommendedName>
        <fullName evidence="2">DNA2/NAM7 helicase-like C-terminal domain-containing protein</fullName>
    </recommendedName>
</protein>
<dbReference type="InterPro" id="IPR041679">
    <property type="entry name" value="DNA2/NAM7-like_C"/>
</dbReference>
<dbReference type="VEuPathDB" id="TrichDB:TVAGG3_0969720"/>
<feature type="domain" description="DNA2/NAM7 helicase-like C-terminal" evidence="2">
    <location>
        <begin position="366"/>
        <end position="573"/>
    </location>
</feature>
<dbReference type="PANTHER" id="PTHR10887">
    <property type="entry name" value="DNA2/NAM7 HELICASE FAMILY"/>
    <property type="match status" value="1"/>
</dbReference>
<dbReference type="STRING" id="5722.A2E3E7"/>
<dbReference type="KEGG" id="tva:4770807"/>
<feature type="compositionally biased region" description="Low complexity" evidence="1">
    <location>
        <begin position="1317"/>
        <end position="1328"/>
    </location>
</feature>
<dbReference type="InterPro" id="IPR047187">
    <property type="entry name" value="SF1_C_Upf1"/>
</dbReference>
<organism evidence="3 4">
    <name type="scientific">Trichomonas vaginalis (strain ATCC PRA-98 / G3)</name>
    <dbReference type="NCBI Taxonomy" id="412133"/>
    <lineage>
        <taxon>Eukaryota</taxon>
        <taxon>Metamonada</taxon>
        <taxon>Parabasalia</taxon>
        <taxon>Trichomonadida</taxon>
        <taxon>Trichomonadidae</taxon>
        <taxon>Trichomonas</taxon>
    </lineage>
</organism>
<dbReference type="FunFam" id="3.40.50.300:FF:003366">
    <property type="entry name" value="Helicase required for RNAi-mediated heterochromatin assembly 1"/>
    <property type="match status" value="1"/>
</dbReference>
<feature type="compositionally biased region" description="Polar residues" evidence="1">
    <location>
        <begin position="1256"/>
        <end position="1274"/>
    </location>
</feature>
<dbReference type="Proteomes" id="UP000001542">
    <property type="component" value="Unassembled WGS sequence"/>
</dbReference>
<dbReference type="Gene3D" id="3.40.50.300">
    <property type="entry name" value="P-loop containing nucleotide triphosphate hydrolases"/>
    <property type="match status" value="2"/>
</dbReference>
<accession>A2E3E7</accession>
<dbReference type="VEuPathDB" id="TrichDB:TVAG_221920"/>
<feature type="compositionally biased region" description="Basic and acidic residues" evidence="1">
    <location>
        <begin position="1347"/>
        <end position="1358"/>
    </location>
</feature>
<reference evidence="3" key="2">
    <citation type="journal article" date="2007" name="Science">
        <title>Draft genome sequence of the sexually transmitted pathogen Trichomonas vaginalis.</title>
        <authorList>
            <person name="Carlton J.M."/>
            <person name="Hirt R.P."/>
            <person name="Silva J.C."/>
            <person name="Delcher A.L."/>
            <person name="Schatz M."/>
            <person name="Zhao Q."/>
            <person name="Wortman J.R."/>
            <person name="Bidwell S.L."/>
            <person name="Alsmark U.C.M."/>
            <person name="Besteiro S."/>
            <person name="Sicheritz-Ponten T."/>
            <person name="Noel C.J."/>
            <person name="Dacks J.B."/>
            <person name="Foster P.G."/>
            <person name="Simillion C."/>
            <person name="Van de Peer Y."/>
            <person name="Miranda-Saavedra D."/>
            <person name="Barton G.J."/>
            <person name="Westrop G.D."/>
            <person name="Mueller S."/>
            <person name="Dessi D."/>
            <person name="Fiori P.L."/>
            <person name="Ren Q."/>
            <person name="Paulsen I."/>
            <person name="Zhang H."/>
            <person name="Bastida-Corcuera F.D."/>
            <person name="Simoes-Barbosa A."/>
            <person name="Brown M.T."/>
            <person name="Hayes R.D."/>
            <person name="Mukherjee M."/>
            <person name="Okumura C.Y."/>
            <person name="Schneider R."/>
            <person name="Smith A.J."/>
            <person name="Vanacova S."/>
            <person name="Villalvazo M."/>
            <person name="Haas B.J."/>
            <person name="Pertea M."/>
            <person name="Feldblyum T.V."/>
            <person name="Utterback T.R."/>
            <person name="Shu C.L."/>
            <person name="Osoegawa K."/>
            <person name="de Jong P.J."/>
            <person name="Hrdy I."/>
            <person name="Horvathova L."/>
            <person name="Zubacova Z."/>
            <person name="Dolezal P."/>
            <person name="Malik S.B."/>
            <person name="Logsdon J.M. Jr."/>
            <person name="Henze K."/>
            <person name="Gupta A."/>
            <person name="Wang C.C."/>
            <person name="Dunne R.L."/>
            <person name="Upcroft J.A."/>
            <person name="Upcroft P."/>
            <person name="White O."/>
            <person name="Salzberg S.L."/>
            <person name="Tang P."/>
            <person name="Chiu C.-H."/>
            <person name="Lee Y.-S."/>
            <person name="Embley T.M."/>
            <person name="Coombs G.H."/>
            <person name="Mottram J.C."/>
            <person name="Tachezy J."/>
            <person name="Fraser-Liggett C.M."/>
            <person name="Johnson P.J."/>
        </authorList>
    </citation>
    <scope>NUCLEOTIDE SEQUENCE [LARGE SCALE GENOMIC DNA]</scope>
    <source>
        <strain evidence="3">G3</strain>
    </source>
</reference>
<feature type="compositionally biased region" description="Low complexity" evidence="1">
    <location>
        <begin position="1104"/>
        <end position="1116"/>
    </location>
</feature>
<dbReference type="InterPro" id="IPR045055">
    <property type="entry name" value="DNA2/NAM7-like"/>
</dbReference>